<organism evidence="1 2">
    <name type="scientific">Streptococcus acidominimus</name>
    <dbReference type="NCBI Taxonomy" id="1326"/>
    <lineage>
        <taxon>Bacteria</taxon>
        <taxon>Bacillati</taxon>
        <taxon>Bacillota</taxon>
        <taxon>Bacilli</taxon>
        <taxon>Lactobacillales</taxon>
        <taxon>Streptococcaceae</taxon>
        <taxon>Streptococcus</taxon>
    </lineage>
</organism>
<proteinExistence type="predicted"/>
<protein>
    <submittedName>
        <fullName evidence="1">Uncharacterized protein</fullName>
    </submittedName>
</protein>
<dbReference type="RefSeq" id="WP_269457208.1">
    <property type="nucleotide sequence ID" value="NZ_LT906454.1"/>
</dbReference>
<name>A0A239WZ94_STRAI</name>
<evidence type="ECO:0000313" key="2">
    <source>
        <dbReference type="Proteomes" id="UP000215144"/>
    </source>
</evidence>
<dbReference type="AlphaFoldDB" id="A0A239WZ94"/>
<dbReference type="KEGG" id="saco:SAME_01040"/>
<dbReference type="EMBL" id="LT906454">
    <property type="protein sequence ID" value="SNV39815.1"/>
    <property type="molecule type" value="Genomic_DNA"/>
</dbReference>
<reference evidence="1 2" key="1">
    <citation type="submission" date="2017-06" db="EMBL/GenBank/DDBJ databases">
        <authorList>
            <consortium name="Pathogen Informatics"/>
        </authorList>
    </citation>
    <scope>NUCLEOTIDE SEQUENCE [LARGE SCALE GENOMIC DNA]</scope>
    <source>
        <strain evidence="1 2">NCTC11291</strain>
    </source>
</reference>
<gene>
    <name evidence="1" type="ORF">SAMEA4504048_01040</name>
</gene>
<accession>A0A239WZ94</accession>
<dbReference type="Proteomes" id="UP000215144">
    <property type="component" value="Chromosome 1"/>
</dbReference>
<evidence type="ECO:0000313" key="1">
    <source>
        <dbReference type="EMBL" id="SNV39815.1"/>
    </source>
</evidence>
<sequence length="41" mass="4673">MRTEKRSLAINEMKKALDGKSVKKICGGRVWVVRAEKQEVV</sequence>